<dbReference type="AlphaFoldDB" id="A0A4Z2FJ30"/>
<keyword evidence="4" id="KW-1185">Reference proteome</keyword>
<evidence type="ECO:0000313" key="3">
    <source>
        <dbReference type="EMBL" id="TNN40292.1"/>
    </source>
</evidence>
<sequence length="188" mass="20395">MKKRKQSSPHRKKENESQLQKGRGFSSVGRYTAAAAERRRDGVEGSHQVLRSSPQGETRRVRLLQLVVFVVLAVGARVLSLVHILQILQRRSPLRKSLDVHAMQGAVMHAPSSSSSPAGAPPSLPPLSRNLSEAVLGRNIRMWDLISPPKILGAVCGQRGDERINGLQTVIVGPPVRATNTRSSSPAP</sequence>
<protein>
    <submittedName>
        <fullName evidence="3">Uncharacterized protein</fullName>
    </submittedName>
</protein>
<feature type="region of interest" description="Disordered" evidence="1">
    <location>
        <begin position="1"/>
        <end position="55"/>
    </location>
</feature>
<dbReference type="Proteomes" id="UP000314294">
    <property type="component" value="Unassembled WGS sequence"/>
</dbReference>
<reference evidence="3 4" key="1">
    <citation type="submission" date="2019-03" db="EMBL/GenBank/DDBJ databases">
        <title>First draft genome of Liparis tanakae, snailfish: a comprehensive survey of snailfish specific genes.</title>
        <authorList>
            <person name="Kim W."/>
            <person name="Song I."/>
            <person name="Jeong J.-H."/>
            <person name="Kim D."/>
            <person name="Kim S."/>
            <person name="Ryu S."/>
            <person name="Song J.Y."/>
            <person name="Lee S.K."/>
        </authorList>
    </citation>
    <scope>NUCLEOTIDE SEQUENCE [LARGE SCALE GENOMIC DNA]</scope>
    <source>
        <tissue evidence="3">Muscle</tissue>
    </source>
</reference>
<comment type="caution">
    <text evidence="3">The sequence shown here is derived from an EMBL/GenBank/DDBJ whole genome shotgun (WGS) entry which is preliminary data.</text>
</comment>
<accession>A0A4Z2FJ30</accession>
<name>A0A4Z2FJ30_9TELE</name>
<evidence type="ECO:0000313" key="4">
    <source>
        <dbReference type="Proteomes" id="UP000314294"/>
    </source>
</evidence>
<evidence type="ECO:0000256" key="2">
    <source>
        <dbReference type="SAM" id="Phobius"/>
    </source>
</evidence>
<feature type="compositionally biased region" description="Basic residues" evidence="1">
    <location>
        <begin position="1"/>
        <end position="12"/>
    </location>
</feature>
<feature type="transmembrane region" description="Helical" evidence="2">
    <location>
        <begin position="63"/>
        <end position="85"/>
    </location>
</feature>
<keyword evidence="2" id="KW-0812">Transmembrane</keyword>
<feature type="region of interest" description="Disordered" evidence="1">
    <location>
        <begin position="106"/>
        <end position="126"/>
    </location>
</feature>
<keyword evidence="2" id="KW-1133">Transmembrane helix</keyword>
<dbReference type="EMBL" id="SRLO01001202">
    <property type="protein sequence ID" value="TNN40292.1"/>
    <property type="molecule type" value="Genomic_DNA"/>
</dbReference>
<proteinExistence type="predicted"/>
<organism evidence="3 4">
    <name type="scientific">Liparis tanakae</name>
    <name type="common">Tanaka's snailfish</name>
    <dbReference type="NCBI Taxonomy" id="230148"/>
    <lineage>
        <taxon>Eukaryota</taxon>
        <taxon>Metazoa</taxon>
        <taxon>Chordata</taxon>
        <taxon>Craniata</taxon>
        <taxon>Vertebrata</taxon>
        <taxon>Euteleostomi</taxon>
        <taxon>Actinopterygii</taxon>
        <taxon>Neopterygii</taxon>
        <taxon>Teleostei</taxon>
        <taxon>Neoteleostei</taxon>
        <taxon>Acanthomorphata</taxon>
        <taxon>Eupercaria</taxon>
        <taxon>Perciformes</taxon>
        <taxon>Cottioidei</taxon>
        <taxon>Cottales</taxon>
        <taxon>Liparidae</taxon>
        <taxon>Liparis</taxon>
    </lineage>
</organism>
<evidence type="ECO:0000256" key="1">
    <source>
        <dbReference type="SAM" id="MobiDB-lite"/>
    </source>
</evidence>
<gene>
    <name evidence="3" type="ORF">EYF80_049539</name>
</gene>
<keyword evidence="2" id="KW-0472">Membrane</keyword>